<dbReference type="Proteomes" id="UP000515291">
    <property type="component" value="Chromosome"/>
</dbReference>
<evidence type="ECO:0000313" key="2">
    <source>
        <dbReference type="Proteomes" id="UP000515291"/>
    </source>
</evidence>
<dbReference type="RefSeq" id="WP_175367576.1">
    <property type="nucleotide sequence ID" value="NZ_CP050292.1"/>
</dbReference>
<gene>
    <name evidence="1" type="ORF">HB776_30230</name>
</gene>
<sequence>MIRSLRVGAGFQARPTSIASTRLTHAVAASLAVGCLSLCVILALTVMSIPVASAMPL</sequence>
<dbReference type="KEGG" id="trb:HB776_30230"/>
<dbReference type="EMBL" id="CP050292">
    <property type="protein sequence ID" value="QND75020.1"/>
    <property type="molecule type" value="Genomic_DNA"/>
</dbReference>
<organism evidence="1 2">
    <name type="scientific">Tardiphaga robiniae</name>
    <dbReference type="NCBI Taxonomy" id="943830"/>
    <lineage>
        <taxon>Bacteria</taxon>
        <taxon>Pseudomonadati</taxon>
        <taxon>Pseudomonadota</taxon>
        <taxon>Alphaproteobacteria</taxon>
        <taxon>Hyphomicrobiales</taxon>
        <taxon>Nitrobacteraceae</taxon>
        <taxon>Tardiphaga</taxon>
    </lineage>
</organism>
<dbReference type="PROSITE" id="PS51257">
    <property type="entry name" value="PROKAR_LIPOPROTEIN"/>
    <property type="match status" value="1"/>
</dbReference>
<evidence type="ECO:0000313" key="1">
    <source>
        <dbReference type="EMBL" id="QND75020.1"/>
    </source>
</evidence>
<accession>A0A7G6U7N8</accession>
<proteinExistence type="predicted"/>
<protein>
    <submittedName>
        <fullName evidence="1">Uncharacterized protein</fullName>
    </submittedName>
</protein>
<dbReference type="AlphaFoldDB" id="A0A7G6U7N8"/>
<reference evidence="2" key="1">
    <citation type="journal article" date="2020" name="Mol. Plant Microbe">
        <title>Rhizobial microsymbionts of the narrowly endemic Oxytropis species growing in Kamchatka are characterized by significant genetic diversity and possess a set of genes that are associated with T3SS and T6SS secretion systems and can affect the development of symbiosis.</title>
        <authorList>
            <person name="Safronova V."/>
            <person name="Guro P."/>
            <person name="Sazanova A."/>
            <person name="Kuznetsova I."/>
            <person name="Belimov A."/>
            <person name="Yakubov V."/>
            <person name="Chirak E."/>
            <person name="Afonin A."/>
            <person name="Gogolev Y."/>
            <person name="Andronov E."/>
            <person name="Tikhonovich I."/>
        </authorList>
    </citation>
    <scope>NUCLEOTIDE SEQUENCE [LARGE SCALE GENOMIC DNA]</scope>
    <source>
        <strain evidence="2">581</strain>
    </source>
</reference>
<name>A0A7G6U7N8_9BRAD</name>